<sequence length="49" mass="5366">MMEGNLHGLLLIVRVVGISRQHPTGEFGQFTHVVVLVVTVCQNVPANRV</sequence>
<accession>A0ABD5Q2K5</accession>
<gene>
    <name evidence="1" type="ORF">ACFO9K_11495</name>
</gene>
<organism evidence="1 2">
    <name type="scientific">Halorussus aquaticus</name>
    <dbReference type="NCBI Taxonomy" id="2953748"/>
    <lineage>
        <taxon>Archaea</taxon>
        <taxon>Methanobacteriati</taxon>
        <taxon>Methanobacteriota</taxon>
        <taxon>Stenosarchaea group</taxon>
        <taxon>Halobacteria</taxon>
        <taxon>Halobacteriales</taxon>
        <taxon>Haladaptataceae</taxon>
        <taxon>Halorussus</taxon>
    </lineage>
</organism>
<proteinExistence type="predicted"/>
<evidence type="ECO:0000313" key="1">
    <source>
        <dbReference type="EMBL" id="MFC4824883.1"/>
    </source>
</evidence>
<dbReference type="Proteomes" id="UP001595945">
    <property type="component" value="Unassembled WGS sequence"/>
</dbReference>
<reference evidence="1 2" key="1">
    <citation type="journal article" date="2019" name="Int. J. Syst. Evol. Microbiol.">
        <title>The Global Catalogue of Microorganisms (GCM) 10K type strain sequencing project: providing services to taxonomists for standard genome sequencing and annotation.</title>
        <authorList>
            <consortium name="The Broad Institute Genomics Platform"/>
            <consortium name="The Broad Institute Genome Sequencing Center for Infectious Disease"/>
            <person name="Wu L."/>
            <person name="Ma J."/>
        </authorList>
    </citation>
    <scope>NUCLEOTIDE SEQUENCE [LARGE SCALE GENOMIC DNA]</scope>
    <source>
        <strain evidence="1 2">XZYJ18</strain>
    </source>
</reference>
<dbReference type="AlphaFoldDB" id="A0ABD5Q2K5"/>
<protein>
    <submittedName>
        <fullName evidence="1">Uncharacterized protein</fullName>
    </submittedName>
</protein>
<dbReference type="EMBL" id="JBHSHT010000001">
    <property type="protein sequence ID" value="MFC4824883.1"/>
    <property type="molecule type" value="Genomic_DNA"/>
</dbReference>
<comment type="caution">
    <text evidence="1">The sequence shown here is derived from an EMBL/GenBank/DDBJ whole genome shotgun (WGS) entry which is preliminary data.</text>
</comment>
<keyword evidence="2" id="KW-1185">Reference proteome</keyword>
<evidence type="ECO:0000313" key="2">
    <source>
        <dbReference type="Proteomes" id="UP001595945"/>
    </source>
</evidence>
<dbReference type="RefSeq" id="WP_254269401.1">
    <property type="nucleotide sequence ID" value="NZ_JBHSFC010000001.1"/>
</dbReference>
<name>A0ABD5Q2K5_9EURY</name>